<dbReference type="InterPro" id="IPR050109">
    <property type="entry name" value="HTH-type_TetR-like_transc_reg"/>
</dbReference>
<evidence type="ECO:0000256" key="4">
    <source>
        <dbReference type="PROSITE-ProRule" id="PRU00335"/>
    </source>
</evidence>
<dbReference type="RefSeq" id="WP_378614884.1">
    <property type="nucleotide sequence ID" value="NZ_JBHSAX010000019.1"/>
</dbReference>
<dbReference type="Proteomes" id="UP001595696">
    <property type="component" value="Unassembled WGS sequence"/>
</dbReference>
<dbReference type="PANTHER" id="PTHR30055">
    <property type="entry name" value="HTH-TYPE TRANSCRIPTIONAL REGULATOR RUTR"/>
    <property type="match status" value="1"/>
</dbReference>
<dbReference type="Pfam" id="PF00440">
    <property type="entry name" value="TetR_N"/>
    <property type="match status" value="1"/>
</dbReference>
<reference evidence="7" key="1">
    <citation type="journal article" date="2019" name="Int. J. Syst. Evol. Microbiol.">
        <title>The Global Catalogue of Microorganisms (GCM) 10K type strain sequencing project: providing services to taxonomists for standard genome sequencing and annotation.</title>
        <authorList>
            <consortium name="The Broad Institute Genomics Platform"/>
            <consortium name="The Broad Institute Genome Sequencing Center for Infectious Disease"/>
            <person name="Wu L."/>
            <person name="Ma J."/>
        </authorList>
    </citation>
    <scope>NUCLEOTIDE SEQUENCE [LARGE SCALE GENOMIC DNA]</scope>
    <source>
        <strain evidence="7">CGMCC 4.7330</strain>
    </source>
</reference>
<dbReference type="InterPro" id="IPR036271">
    <property type="entry name" value="Tet_transcr_reg_TetR-rel_C_sf"/>
</dbReference>
<proteinExistence type="predicted"/>
<dbReference type="SUPFAM" id="SSF46689">
    <property type="entry name" value="Homeodomain-like"/>
    <property type="match status" value="1"/>
</dbReference>
<accession>A0ABV8E029</accession>
<keyword evidence="3" id="KW-0804">Transcription</keyword>
<name>A0ABV8E029_9NOCA</name>
<protein>
    <submittedName>
        <fullName evidence="6">TetR/AcrR family transcriptional regulator</fullName>
    </submittedName>
</protein>
<dbReference type="Gene3D" id="1.10.357.10">
    <property type="entry name" value="Tetracycline Repressor, domain 2"/>
    <property type="match status" value="1"/>
</dbReference>
<evidence type="ECO:0000313" key="7">
    <source>
        <dbReference type="Proteomes" id="UP001595696"/>
    </source>
</evidence>
<dbReference type="SUPFAM" id="SSF48498">
    <property type="entry name" value="Tetracyclin repressor-like, C-terminal domain"/>
    <property type="match status" value="1"/>
</dbReference>
<evidence type="ECO:0000313" key="6">
    <source>
        <dbReference type="EMBL" id="MFC3965132.1"/>
    </source>
</evidence>
<dbReference type="Gene3D" id="1.10.10.60">
    <property type="entry name" value="Homeodomain-like"/>
    <property type="match status" value="1"/>
</dbReference>
<keyword evidence="7" id="KW-1185">Reference proteome</keyword>
<organism evidence="6 7">
    <name type="scientific">Nocardia jiangsuensis</name>
    <dbReference type="NCBI Taxonomy" id="1691563"/>
    <lineage>
        <taxon>Bacteria</taxon>
        <taxon>Bacillati</taxon>
        <taxon>Actinomycetota</taxon>
        <taxon>Actinomycetes</taxon>
        <taxon>Mycobacteriales</taxon>
        <taxon>Nocardiaceae</taxon>
        <taxon>Nocardia</taxon>
    </lineage>
</organism>
<comment type="caution">
    <text evidence="6">The sequence shown here is derived from an EMBL/GenBank/DDBJ whole genome shotgun (WGS) entry which is preliminary data.</text>
</comment>
<evidence type="ECO:0000256" key="3">
    <source>
        <dbReference type="ARBA" id="ARBA00023163"/>
    </source>
</evidence>
<feature type="domain" description="HTH tetR-type" evidence="5">
    <location>
        <begin position="11"/>
        <end position="71"/>
    </location>
</feature>
<dbReference type="InterPro" id="IPR001647">
    <property type="entry name" value="HTH_TetR"/>
</dbReference>
<dbReference type="InterPro" id="IPR011075">
    <property type="entry name" value="TetR_C"/>
</dbReference>
<evidence type="ECO:0000256" key="2">
    <source>
        <dbReference type="ARBA" id="ARBA00023125"/>
    </source>
</evidence>
<dbReference type="InterPro" id="IPR009057">
    <property type="entry name" value="Homeodomain-like_sf"/>
</dbReference>
<dbReference type="Pfam" id="PF16859">
    <property type="entry name" value="TetR_C_11"/>
    <property type="match status" value="1"/>
</dbReference>
<evidence type="ECO:0000259" key="5">
    <source>
        <dbReference type="PROSITE" id="PS50977"/>
    </source>
</evidence>
<keyword evidence="2 4" id="KW-0238">DNA-binding</keyword>
<dbReference type="PANTHER" id="PTHR30055:SF230">
    <property type="entry name" value="TRANSCRIPTIONAL REGULATORY PROTEIN (PROBABLY TETR-FAMILY)-RELATED"/>
    <property type="match status" value="1"/>
</dbReference>
<keyword evidence="1" id="KW-0805">Transcription regulation</keyword>
<evidence type="ECO:0000256" key="1">
    <source>
        <dbReference type="ARBA" id="ARBA00023015"/>
    </source>
</evidence>
<feature type="DNA-binding region" description="H-T-H motif" evidence="4">
    <location>
        <begin position="34"/>
        <end position="53"/>
    </location>
</feature>
<sequence length="193" mass="20338">MTEQNGRPRDTRIDSAVLSAAAELLTEVGYADLTMAAIADRAGTSRPAVYRRWPSRAHLVHEAVFRDADTSAVAATGALETDLRAVVARTVALLTSPLARLAVPGLIGEAAADATLNQRLLDRFAVQGWRGLDGHLAAAIERGELRPGFDGGVLLEVVIGSALAALLIRGPDGLTDAWVESTTRLLLDGLRAP</sequence>
<dbReference type="EMBL" id="JBHSAX010000019">
    <property type="protein sequence ID" value="MFC3965132.1"/>
    <property type="molecule type" value="Genomic_DNA"/>
</dbReference>
<gene>
    <name evidence="6" type="ORF">ACFO0B_24360</name>
</gene>
<dbReference type="PRINTS" id="PR00455">
    <property type="entry name" value="HTHTETR"/>
</dbReference>
<dbReference type="PROSITE" id="PS50977">
    <property type="entry name" value="HTH_TETR_2"/>
    <property type="match status" value="1"/>
</dbReference>